<evidence type="ECO:0000313" key="1">
    <source>
        <dbReference type="EMBL" id="TGX81873.1"/>
    </source>
</evidence>
<comment type="caution">
    <text evidence="1">The sequence shown here is derived from an EMBL/GenBank/DDBJ whole genome shotgun (WGS) entry which is preliminary data.</text>
</comment>
<gene>
    <name evidence="1" type="ORF">E5358_09055</name>
</gene>
<evidence type="ECO:0000313" key="2">
    <source>
        <dbReference type="Proteomes" id="UP000308886"/>
    </source>
</evidence>
<reference evidence="1" key="1">
    <citation type="submission" date="2019-04" db="EMBL/GenBank/DDBJ databases">
        <title>Microbes associate with the intestines of laboratory mice.</title>
        <authorList>
            <person name="Navarre W."/>
            <person name="Wong E."/>
            <person name="Huang K."/>
            <person name="Tropini C."/>
            <person name="Ng K."/>
            <person name="Yu B."/>
        </authorList>
    </citation>
    <scope>NUCLEOTIDE SEQUENCE</scope>
    <source>
        <strain evidence="1">NM73_A23</strain>
    </source>
</reference>
<protein>
    <submittedName>
        <fullName evidence="1">Cell division protein ZapA</fullName>
    </submittedName>
</protein>
<sequence length="100" mass="11896">MVEENKLNIRLHIYDTDMAVKIDRQDEEMYRHLALLITEVVGNYTNYYKGLKSEKEILYMALVDIALRYEREAKRNDVTPFLETIKKLSVEINNALKEEQ</sequence>
<accession>A0AC61QQA1</accession>
<dbReference type="Proteomes" id="UP000308886">
    <property type="component" value="Unassembled WGS sequence"/>
</dbReference>
<proteinExistence type="predicted"/>
<dbReference type="EMBL" id="SRZC01000013">
    <property type="protein sequence ID" value="TGX81873.1"/>
    <property type="molecule type" value="Genomic_DNA"/>
</dbReference>
<organism evidence="1 2">
    <name type="scientific">Palleniella muris</name>
    <dbReference type="NCBI Taxonomy" id="3038145"/>
    <lineage>
        <taxon>Bacteria</taxon>
        <taxon>Pseudomonadati</taxon>
        <taxon>Bacteroidota</taxon>
        <taxon>Bacteroidia</taxon>
        <taxon>Bacteroidales</taxon>
        <taxon>Prevotellaceae</taxon>
        <taxon>Palleniella</taxon>
    </lineage>
</organism>
<name>A0AC61QQA1_9BACT</name>
<keyword evidence="1" id="KW-0131">Cell cycle</keyword>
<keyword evidence="2" id="KW-1185">Reference proteome</keyword>
<keyword evidence="1" id="KW-0132">Cell division</keyword>